<keyword evidence="7 15" id="KW-0460">Magnesium</keyword>
<feature type="binding site" evidence="15">
    <location>
        <position position="321"/>
    </location>
    <ligand>
        <name>Mg(2+)</name>
        <dbReference type="ChEBI" id="CHEBI:18420"/>
        <label>1</label>
    </ligand>
</feature>
<feature type="binding site" evidence="15">
    <location>
        <position position="334"/>
    </location>
    <ligand>
        <name>Mg(2+)</name>
        <dbReference type="ChEBI" id="CHEBI:18420"/>
        <label>2</label>
    </ligand>
</feature>
<protein>
    <recommendedName>
        <fullName evidence="12">D-alanine--D-alanine ligase</fullName>
        <ecNumber evidence="12">6.3.2.4</ecNumber>
    </recommendedName>
    <alternativeName>
        <fullName evidence="12">D-Ala-D-Ala ligase</fullName>
    </alternativeName>
    <alternativeName>
        <fullName evidence="12">D-alanylalanine synthetase</fullName>
    </alternativeName>
</protein>
<dbReference type="Gene3D" id="3.30.470.20">
    <property type="entry name" value="ATP-grasp fold, B domain"/>
    <property type="match status" value="1"/>
</dbReference>
<feature type="binding site" evidence="14">
    <location>
        <position position="149"/>
    </location>
    <ligand>
        <name>ATP</name>
        <dbReference type="ChEBI" id="CHEBI:30616"/>
    </ligand>
</feature>
<keyword evidence="8 12" id="KW-0133">Cell shape</keyword>
<feature type="active site" evidence="13">
    <location>
        <position position="24"/>
    </location>
</feature>
<comment type="catalytic activity">
    <reaction evidence="12">
        <text>2 D-alanine + ATP = D-alanyl-D-alanine + ADP + phosphate + H(+)</text>
        <dbReference type="Rhea" id="RHEA:11224"/>
        <dbReference type="ChEBI" id="CHEBI:15378"/>
        <dbReference type="ChEBI" id="CHEBI:30616"/>
        <dbReference type="ChEBI" id="CHEBI:43474"/>
        <dbReference type="ChEBI" id="CHEBI:57416"/>
        <dbReference type="ChEBI" id="CHEBI:57822"/>
        <dbReference type="ChEBI" id="CHEBI:456216"/>
        <dbReference type="EC" id="6.3.2.4"/>
    </reaction>
</comment>
<evidence type="ECO:0000256" key="14">
    <source>
        <dbReference type="PIRSR" id="PIRSR039102-2"/>
    </source>
</evidence>
<feature type="binding site" evidence="15">
    <location>
        <position position="334"/>
    </location>
    <ligand>
        <name>Mg(2+)</name>
        <dbReference type="ChEBI" id="CHEBI:18420"/>
        <label>1</label>
    </ligand>
</feature>
<dbReference type="GO" id="GO:0005524">
    <property type="term" value="F:ATP binding"/>
    <property type="evidence" value="ECO:0007669"/>
    <property type="project" value="UniProtKB-UniRule"/>
</dbReference>
<keyword evidence="3 12" id="KW-0436">Ligase</keyword>
<dbReference type="SUPFAM" id="SSF52440">
    <property type="entry name" value="PreATP-grasp domain"/>
    <property type="match status" value="1"/>
</dbReference>
<evidence type="ECO:0000256" key="6">
    <source>
        <dbReference type="ARBA" id="ARBA00022840"/>
    </source>
</evidence>
<dbReference type="OrthoDB" id="9813261at2"/>
<dbReference type="GO" id="GO:0071555">
    <property type="term" value="P:cell wall organization"/>
    <property type="evidence" value="ECO:0007669"/>
    <property type="project" value="UniProtKB-KW"/>
</dbReference>
<evidence type="ECO:0000256" key="8">
    <source>
        <dbReference type="ARBA" id="ARBA00022960"/>
    </source>
</evidence>
<evidence type="ECO:0000256" key="2">
    <source>
        <dbReference type="ARBA" id="ARBA00010871"/>
    </source>
</evidence>
<keyword evidence="9 12" id="KW-0573">Peptidoglycan synthesis</keyword>
<reference evidence="18 19" key="1">
    <citation type="submission" date="2019-03" db="EMBL/GenBank/DDBJ databases">
        <title>Genomic Encyclopedia of Type Strains, Phase III (KMG-III): the genomes of soil and plant-associated and newly described type strains.</title>
        <authorList>
            <person name="Whitman W."/>
        </authorList>
    </citation>
    <scope>NUCLEOTIDE SEQUENCE [LARGE SCALE GENOMIC DNA]</scope>
    <source>
        <strain evidence="18 19">VKM Ac-2570</strain>
    </source>
</reference>
<dbReference type="AlphaFoldDB" id="A0A4R7ZBZ6"/>
<dbReference type="Pfam" id="PF01820">
    <property type="entry name" value="Dala_Dala_lig_N"/>
    <property type="match status" value="1"/>
</dbReference>
<dbReference type="Gene3D" id="3.30.1490.20">
    <property type="entry name" value="ATP-grasp fold, A domain"/>
    <property type="match status" value="1"/>
</dbReference>
<dbReference type="InterPro" id="IPR011127">
    <property type="entry name" value="Dala_Dala_lig_N"/>
</dbReference>
<evidence type="ECO:0000256" key="10">
    <source>
        <dbReference type="ARBA" id="ARBA00023211"/>
    </source>
</evidence>
<comment type="cofactor">
    <cofactor evidence="15">
        <name>Mg(2+)</name>
        <dbReference type="ChEBI" id="CHEBI:18420"/>
    </cofactor>
    <cofactor evidence="15">
        <name>Mn(2+)</name>
        <dbReference type="ChEBI" id="CHEBI:29035"/>
    </cofactor>
    <text evidence="15">Binds 2 magnesium or manganese ions per subunit.</text>
</comment>
<dbReference type="PANTHER" id="PTHR23132">
    <property type="entry name" value="D-ALANINE--D-ALANINE LIGASE"/>
    <property type="match status" value="1"/>
</dbReference>
<evidence type="ECO:0000256" key="4">
    <source>
        <dbReference type="ARBA" id="ARBA00022723"/>
    </source>
</evidence>
<dbReference type="GO" id="GO:0046872">
    <property type="term" value="F:metal ion binding"/>
    <property type="evidence" value="ECO:0007669"/>
    <property type="project" value="UniProtKB-KW"/>
</dbReference>
<dbReference type="Proteomes" id="UP000295447">
    <property type="component" value="Unassembled WGS sequence"/>
</dbReference>
<accession>A0A4R7ZBZ6</accession>
<feature type="binding site" evidence="14">
    <location>
        <begin position="193"/>
        <end position="195"/>
    </location>
    <ligand>
        <name>ATP</name>
        <dbReference type="ChEBI" id="CHEBI:30616"/>
    </ligand>
</feature>
<dbReference type="PANTHER" id="PTHR23132:SF25">
    <property type="entry name" value="D-ALANINE--D-ALANINE LIGASE A"/>
    <property type="match status" value="1"/>
</dbReference>
<organism evidence="18 19">
    <name type="scientific">Kribbella kalugense</name>
    <dbReference type="NCBI Taxonomy" id="2512221"/>
    <lineage>
        <taxon>Bacteria</taxon>
        <taxon>Bacillati</taxon>
        <taxon>Actinomycetota</taxon>
        <taxon>Actinomycetes</taxon>
        <taxon>Propionibacteriales</taxon>
        <taxon>Kribbellaceae</taxon>
        <taxon>Kribbella</taxon>
    </lineage>
</organism>
<evidence type="ECO:0000256" key="13">
    <source>
        <dbReference type="PIRSR" id="PIRSR039102-1"/>
    </source>
</evidence>
<evidence type="ECO:0000256" key="16">
    <source>
        <dbReference type="PROSITE-ProRule" id="PRU00409"/>
    </source>
</evidence>
<keyword evidence="11 12" id="KW-0961">Cell wall biogenesis/degradation</keyword>
<dbReference type="PROSITE" id="PS50975">
    <property type="entry name" value="ATP_GRASP"/>
    <property type="match status" value="1"/>
</dbReference>
<evidence type="ECO:0000256" key="5">
    <source>
        <dbReference type="ARBA" id="ARBA00022741"/>
    </source>
</evidence>
<evidence type="ECO:0000313" key="19">
    <source>
        <dbReference type="Proteomes" id="UP000295447"/>
    </source>
</evidence>
<dbReference type="InterPro" id="IPR011761">
    <property type="entry name" value="ATP-grasp"/>
</dbReference>
<keyword evidence="19" id="KW-1185">Reference proteome</keyword>
<evidence type="ECO:0000256" key="7">
    <source>
        <dbReference type="ARBA" id="ARBA00022842"/>
    </source>
</evidence>
<dbReference type="InterPro" id="IPR013815">
    <property type="entry name" value="ATP_grasp_subdomain_1"/>
</dbReference>
<dbReference type="RefSeq" id="WP_134124310.1">
    <property type="nucleotide sequence ID" value="NZ_SODF01000004.1"/>
</dbReference>
<feature type="active site" evidence="13">
    <location>
        <position position="201"/>
    </location>
</feature>
<dbReference type="Gene3D" id="3.40.50.20">
    <property type="match status" value="1"/>
</dbReference>
<comment type="similarity">
    <text evidence="2 12">Belongs to the D-alanine--D-alanine ligase family.</text>
</comment>
<feature type="binding site" evidence="14">
    <location>
        <begin position="333"/>
        <end position="334"/>
    </location>
    <ligand>
        <name>ATP</name>
        <dbReference type="ChEBI" id="CHEBI:30616"/>
    </ligand>
</feature>
<dbReference type="PROSITE" id="PS00844">
    <property type="entry name" value="DALA_DALA_LIGASE_2"/>
    <property type="match status" value="1"/>
</dbReference>
<dbReference type="FunFam" id="3.30.470.20:FF:000008">
    <property type="entry name" value="D-alanine--D-alanine ligase"/>
    <property type="match status" value="1"/>
</dbReference>
<dbReference type="GO" id="GO:0005829">
    <property type="term" value="C:cytosol"/>
    <property type="evidence" value="ECO:0007669"/>
    <property type="project" value="TreeGrafter"/>
</dbReference>
<keyword evidence="5 14" id="KW-0547">Nucleotide-binding</keyword>
<comment type="pathway">
    <text evidence="12">Cell wall biogenesis; peptidoglycan biosynthesis.</text>
</comment>
<keyword evidence="12" id="KW-0963">Cytoplasm</keyword>
<dbReference type="PROSITE" id="PS00843">
    <property type="entry name" value="DALA_DALA_LIGASE_1"/>
    <property type="match status" value="1"/>
</dbReference>
<dbReference type="NCBIfam" id="TIGR01205">
    <property type="entry name" value="D_ala_D_alaTIGR"/>
    <property type="match status" value="1"/>
</dbReference>
<feature type="domain" description="ATP-grasp" evidence="17">
    <location>
        <begin position="153"/>
        <end position="367"/>
    </location>
</feature>
<dbReference type="GO" id="GO:0008360">
    <property type="term" value="P:regulation of cell shape"/>
    <property type="evidence" value="ECO:0007669"/>
    <property type="project" value="UniProtKB-KW"/>
</dbReference>
<sequence length="377" mass="40408">MSEYSREEQRKPRVAVVFGGRSSEHAISCVTAANVLQVIDRDKYDVVPVGISTSGHWVLESGDPERLSITDGKLPEVDVTAMPVLFGANRELVISEPEQVPSTLGQVDVVFPLLHGPWGEDGTIQGLLEMSDIRYVGSGVLASAVGMDKHYMKVVFQAAGLEVTPYVVIRDRDWIRDAAACREAVDALGYPVFVKPARGGSSLGITKVSSLDELDEAVAVARAHDPKVIVEASAKDPREIEVGVLGSAGGGPAQVSVCGEVAVSGGGHDFYDFETKYLPEGEEYLALSVPADLPEEVAADIRAKALIAFDAIEAEGLARVDFFLDADGRVVINEINTMPGFTPTSMFPRLWAASGKDYASLVEHLLQLAMTRPTGLR</sequence>
<gene>
    <name evidence="12" type="primary">ddl</name>
    <name evidence="18" type="ORF">EV650_7944</name>
</gene>
<dbReference type="UniPathway" id="UPA00219"/>
<dbReference type="NCBIfam" id="NF002528">
    <property type="entry name" value="PRK01966.1-4"/>
    <property type="match status" value="1"/>
</dbReference>
<feature type="binding site" evidence="14">
    <location>
        <begin position="201"/>
        <end position="202"/>
    </location>
    <ligand>
        <name>ATP</name>
        <dbReference type="ChEBI" id="CHEBI:30616"/>
    </ligand>
</feature>
<dbReference type="InterPro" id="IPR005905">
    <property type="entry name" value="D_ala_D_ala"/>
</dbReference>
<evidence type="ECO:0000256" key="11">
    <source>
        <dbReference type="ARBA" id="ARBA00023316"/>
    </source>
</evidence>
<keyword evidence="10 15" id="KW-0464">Manganese</keyword>
<dbReference type="GO" id="GO:0009252">
    <property type="term" value="P:peptidoglycan biosynthetic process"/>
    <property type="evidence" value="ECO:0007669"/>
    <property type="project" value="UniProtKB-UniRule"/>
</dbReference>
<dbReference type="PIRSF" id="PIRSF039102">
    <property type="entry name" value="Ddl/VanB"/>
    <property type="match status" value="1"/>
</dbReference>
<dbReference type="InterPro" id="IPR016185">
    <property type="entry name" value="PreATP-grasp_dom_sf"/>
</dbReference>
<keyword evidence="4 15" id="KW-0479">Metal-binding</keyword>
<comment type="subcellular location">
    <subcellularLocation>
        <location evidence="12">Cytoplasm</location>
    </subcellularLocation>
</comment>
<evidence type="ECO:0000256" key="12">
    <source>
        <dbReference type="HAMAP-Rule" id="MF_00047"/>
    </source>
</evidence>
<dbReference type="EMBL" id="SODF01000004">
    <property type="protein sequence ID" value="TDW14356.1"/>
    <property type="molecule type" value="Genomic_DNA"/>
</dbReference>
<dbReference type="HAMAP" id="MF_00047">
    <property type="entry name" value="Dala_Dala_lig"/>
    <property type="match status" value="1"/>
</dbReference>
<dbReference type="Pfam" id="PF07478">
    <property type="entry name" value="Dala_Dala_lig_C"/>
    <property type="match status" value="1"/>
</dbReference>
<feature type="binding site" evidence="15">
    <location>
        <position position="336"/>
    </location>
    <ligand>
        <name>Mg(2+)</name>
        <dbReference type="ChEBI" id="CHEBI:18420"/>
        <label>2</label>
    </ligand>
</feature>
<dbReference type="GO" id="GO:0008716">
    <property type="term" value="F:D-alanine-D-alanine ligase activity"/>
    <property type="evidence" value="ECO:0007669"/>
    <property type="project" value="UniProtKB-UniRule"/>
</dbReference>
<comment type="function">
    <text evidence="12">Cell wall formation.</text>
</comment>
<dbReference type="InterPro" id="IPR000291">
    <property type="entry name" value="D-Ala_lig_Van_CS"/>
</dbReference>
<dbReference type="SUPFAM" id="SSF56059">
    <property type="entry name" value="Glutathione synthetase ATP-binding domain-like"/>
    <property type="match status" value="1"/>
</dbReference>
<evidence type="ECO:0000256" key="9">
    <source>
        <dbReference type="ARBA" id="ARBA00022984"/>
    </source>
</evidence>
<comment type="cofactor">
    <cofactor evidence="1">
        <name>Mn(2+)</name>
        <dbReference type="ChEBI" id="CHEBI:29035"/>
    </cofactor>
</comment>
<name>A0A4R7ZBZ6_9ACTN</name>
<comment type="caution">
    <text evidence="18">The sequence shown here is derived from an EMBL/GenBank/DDBJ whole genome shotgun (WGS) entry which is preliminary data.</text>
</comment>
<feature type="binding site" evidence="14">
    <location>
        <begin position="231"/>
        <end position="239"/>
    </location>
    <ligand>
        <name>ATP</name>
        <dbReference type="ChEBI" id="CHEBI:30616"/>
    </ligand>
</feature>
<dbReference type="InterPro" id="IPR011095">
    <property type="entry name" value="Dala_Dala_lig_C"/>
</dbReference>
<keyword evidence="6 16" id="KW-0067">ATP-binding</keyword>
<evidence type="ECO:0000256" key="1">
    <source>
        <dbReference type="ARBA" id="ARBA00001936"/>
    </source>
</evidence>
<proteinExistence type="inferred from homology"/>
<evidence type="ECO:0000313" key="18">
    <source>
        <dbReference type="EMBL" id="TDW14356.1"/>
    </source>
</evidence>
<evidence type="ECO:0000256" key="15">
    <source>
        <dbReference type="PIRSR" id="PIRSR039102-3"/>
    </source>
</evidence>
<evidence type="ECO:0000256" key="3">
    <source>
        <dbReference type="ARBA" id="ARBA00022598"/>
    </source>
</evidence>
<feature type="active site" evidence="13">
    <location>
        <position position="345"/>
    </location>
</feature>
<dbReference type="EC" id="6.3.2.4" evidence="12"/>
<evidence type="ECO:0000259" key="17">
    <source>
        <dbReference type="PROSITE" id="PS50975"/>
    </source>
</evidence>